<accession>A0A6J4NA40</accession>
<dbReference type="AlphaFoldDB" id="A0A6J4NA40"/>
<proteinExistence type="predicted"/>
<sequence length="281" mass="29359">GDVHFHIQEELHEVIRRRACDLLSSAVVAQVLLAAPDHAQLQEVVPGDVVGLPEPLRLGFLPGAHLLAGVRAPGQGGPGPSQPQLRPLPILRPAAFHDLLRGDEQGHEQYPRELGAGPEGRLPRGASALHQRHGVHGGQALRLRGAPGRGEALRRRVARGRLLAAAGCGAPDGLRPGFDLRHVGSGDVSAGHGRGHAARHPGHVLSDADPVAAGEAAGGHPVGRGLQPAGLPRQRVQGPRPVQRRAGRSSVAVLRAVLPRAPGRRFRAVRAGQVGVRGPVM</sequence>
<protein>
    <submittedName>
        <fullName evidence="2">Uncharacterized protein</fullName>
    </submittedName>
</protein>
<evidence type="ECO:0000313" key="2">
    <source>
        <dbReference type="EMBL" id="CAA9382283.1"/>
    </source>
</evidence>
<reference evidence="2" key="1">
    <citation type="submission" date="2020-02" db="EMBL/GenBank/DDBJ databases">
        <authorList>
            <person name="Meier V. D."/>
        </authorList>
    </citation>
    <scope>NUCLEOTIDE SEQUENCE</scope>
    <source>
        <strain evidence="2">AVDCRST_MAG22</strain>
    </source>
</reference>
<feature type="compositionally biased region" description="Low complexity" evidence="1">
    <location>
        <begin position="232"/>
        <end position="241"/>
    </location>
</feature>
<evidence type="ECO:0000256" key="1">
    <source>
        <dbReference type="SAM" id="MobiDB-lite"/>
    </source>
</evidence>
<feature type="region of interest" description="Disordered" evidence="1">
    <location>
        <begin position="214"/>
        <end position="249"/>
    </location>
</feature>
<feature type="non-terminal residue" evidence="2">
    <location>
        <position position="1"/>
    </location>
</feature>
<name>A0A6J4NA40_9ACTN</name>
<gene>
    <name evidence="2" type="ORF">AVDCRST_MAG22-59</name>
</gene>
<feature type="non-terminal residue" evidence="2">
    <location>
        <position position="281"/>
    </location>
</feature>
<dbReference type="EMBL" id="CADCUV010000004">
    <property type="protein sequence ID" value="CAA9382283.1"/>
    <property type="molecule type" value="Genomic_DNA"/>
</dbReference>
<organism evidence="2">
    <name type="scientific">uncultured Rubrobacteraceae bacterium</name>
    <dbReference type="NCBI Taxonomy" id="349277"/>
    <lineage>
        <taxon>Bacteria</taxon>
        <taxon>Bacillati</taxon>
        <taxon>Actinomycetota</taxon>
        <taxon>Rubrobacteria</taxon>
        <taxon>Rubrobacterales</taxon>
        <taxon>Rubrobacteraceae</taxon>
        <taxon>environmental samples</taxon>
    </lineage>
</organism>